<protein>
    <submittedName>
        <fullName evidence="3">Beta-glucuronidase</fullName>
        <ecNumber evidence="3">3.2.1.31</ecNumber>
    </submittedName>
</protein>
<feature type="domain" description="Glycoside hydrolase family 2 catalytic" evidence="2">
    <location>
        <begin position="21"/>
        <end position="320"/>
    </location>
</feature>
<organism evidence="3">
    <name type="scientific">bioreactor metagenome</name>
    <dbReference type="NCBI Taxonomy" id="1076179"/>
    <lineage>
        <taxon>unclassified sequences</taxon>
        <taxon>metagenomes</taxon>
        <taxon>ecological metagenomes</taxon>
    </lineage>
</organism>
<proteinExistence type="inferred from homology"/>
<dbReference type="GO" id="GO:0004566">
    <property type="term" value="F:beta-glucuronidase activity"/>
    <property type="evidence" value="ECO:0007669"/>
    <property type="project" value="UniProtKB-EC"/>
</dbReference>
<name>A0A644ZWL4_9ZZZZ</name>
<evidence type="ECO:0000259" key="2">
    <source>
        <dbReference type="Pfam" id="PF02836"/>
    </source>
</evidence>
<dbReference type="InterPro" id="IPR006103">
    <property type="entry name" value="Glyco_hydro_2_cat"/>
</dbReference>
<evidence type="ECO:0000313" key="3">
    <source>
        <dbReference type="EMBL" id="MPM45232.1"/>
    </source>
</evidence>
<sequence length="330" mass="38482">MEITTTSDRITERIGFRNIKAEGTKIYLNDKPLFLRSISFHEEIPQRMGRACTASDAGQLLSEAKALGVNMVRLAHYQQNEYIVRRAEEMGIMLWQEIPVWQSIDFTSPETLEKAKKMLRETILRDKNRCADCFWGIANETRPSEARNAFLSELLKTGKELDTTRLFVGAFDNVYFNSESKLFEMEDPFIDKLDMIGINKYMGWYAPWPLDPEKCNWKVALNKPLFISEFGCEALYGQSGDATVASSWSEDYQEKLFQDNIKMFRNIPNLCGISPWVLYDFRSPTRFHPTNQEGWNRKGLVSDQGQRKKAWYVIHEFYEQIRKKDTVNLK</sequence>
<keyword evidence="3" id="KW-0326">Glycosidase</keyword>
<comment type="similarity">
    <text evidence="1">Belongs to the glycosyl hydrolase 2 family.</text>
</comment>
<evidence type="ECO:0000256" key="1">
    <source>
        <dbReference type="ARBA" id="ARBA00007401"/>
    </source>
</evidence>
<dbReference type="EC" id="3.2.1.31" evidence="3"/>
<dbReference type="EMBL" id="VSSQ01010793">
    <property type="protein sequence ID" value="MPM45232.1"/>
    <property type="molecule type" value="Genomic_DNA"/>
</dbReference>
<dbReference type="GO" id="GO:0019391">
    <property type="term" value="P:glucuronoside catabolic process"/>
    <property type="evidence" value="ECO:0007669"/>
    <property type="project" value="TreeGrafter"/>
</dbReference>
<dbReference type="AlphaFoldDB" id="A0A644ZWL4"/>
<dbReference type="InterPro" id="IPR017853">
    <property type="entry name" value="GH"/>
</dbReference>
<dbReference type="GO" id="GO:0030246">
    <property type="term" value="F:carbohydrate binding"/>
    <property type="evidence" value="ECO:0007669"/>
    <property type="project" value="TreeGrafter"/>
</dbReference>
<dbReference type="GO" id="GO:0005975">
    <property type="term" value="P:carbohydrate metabolic process"/>
    <property type="evidence" value="ECO:0007669"/>
    <property type="project" value="InterPro"/>
</dbReference>
<keyword evidence="3" id="KW-0378">Hydrolase</keyword>
<dbReference type="Pfam" id="PF02836">
    <property type="entry name" value="Glyco_hydro_2_C"/>
    <property type="match status" value="1"/>
</dbReference>
<accession>A0A644ZWL4</accession>
<dbReference type="PANTHER" id="PTHR10066:SF67">
    <property type="entry name" value="BETA-GLUCURONIDASE"/>
    <property type="match status" value="1"/>
</dbReference>
<reference evidence="3" key="1">
    <citation type="submission" date="2019-08" db="EMBL/GenBank/DDBJ databases">
        <authorList>
            <person name="Kucharzyk K."/>
            <person name="Murdoch R.W."/>
            <person name="Higgins S."/>
            <person name="Loffler F."/>
        </authorList>
    </citation>
    <scope>NUCLEOTIDE SEQUENCE</scope>
</reference>
<dbReference type="PANTHER" id="PTHR10066">
    <property type="entry name" value="BETA-GLUCURONIDASE"/>
    <property type="match status" value="1"/>
</dbReference>
<dbReference type="SUPFAM" id="SSF51445">
    <property type="entry name" value="(Trans)glycosidases"/>
    <property type="match status" value="1"/>
</dbReference>
<comment type="caution">
    <text evidence="3">The sequence shown here is derived from an EMBL/GenBank/DDBJ whole genome shotgun (WGS) entry which is preliminary data.</text>
</comment>
<dbReference type="Gene3D" id="3.20.20.80">
    <property type="entry name" value="Glycosidases"/>
    <property type="match status" value="1"/>
</dbReference>
<gene>
    <name evidence="3" type="primary">uidA_3</name>
    <name evidence="3" type="ORF">SDC9_91918</name>
</gene>